<proteinExistence type="predicted"/>
<sequence>MCKSPRMHPPHPLTPFHSCPPTHTYIEQNQQTTLFPMRHHPLFLRGKHRVH</sequence>
<feature type="region of interest" description="Disordered" evidence="1">
    <location>
        <begin position="1"/>
        <end position="23"/>
    </location>
</feature>
<reference evidence="2" key="1">
    <citation type="submission" date="2023-01" db="EMBL/GenBank/DDBJ databases">
        <authorList>
            <person name="Van Ghelder C."/>
            <person name="Rancurel C."/>
        </authorList>
    </citation>
    <scope>NUCLEOTIDE SEQUENCE</scope>
    <source>
        <strain evidence="2">CNCM I-4278</strain>
    </source>
</reference>
<organism evidence="2 3">
    <name type="scientific">Periconia digitata</name>
    <dbReference type="NCBI Taxonomy" id="1303443"/>
    <lineage>
        <taxon>Eukaryota</taxon>
        <taxon>Fungi</taxon>
        <taxon>Dikarya</taxon>
        <taxon>Ascomycota</taxon>
        <taxon>Pezizomycotina</taxon>
        <taxon>Dothideomycetes</taxon>
        <taxon>Pleosporomycetidae</taxon>
        <taxon>Pleosporales</taxon>
        <taxon>Massarineae</taxon>
        <taxon>Periconiaceae</taxon>
        <taxon>Periconia</taxon>
    </lineage>
</organism>
<accession>A0A9W4UE00</accession>
<comment type="caution">
    <text evidence="2">The sequence shown here is derived from an EMBL/GenBank/DDBJ whole genome shotgun (WGS) entry which is preliminary data.</text>
</comment>
<evidence type="ECO:0000313" key="3">
    <source>
        <dbReference type="Proteomes" id="UP001152607"/>
    </source>
</evidence>
<dbReference type="EMBL" id="CAOQHR010000004">
    <property type="protein sequence ID" value="CAI6334170.1"/>
    <property type="molecule type" value="Genomic_DNA"/>
</dbReference>
<keyword evidence="3" id="KW-1185">Reference proteome</keyword>
<dbReference type="AlphaFoldDB" id="A0A9W4UE00"/>
<name>A0A9W4UE00_9PLEO</name>
<dbReference type="Proteomes" id="UP001152607">
    <property type="component" value="Unassembled WGS sequence"/>
</dbReference>
<gene>
    <name evidence="2" type="ORF">PDIGIT_LOCUS7224</name>
</gene>
<evidence type="ECO:0000256" key="1">
    <source>
        <dbReference type="SAM" id="MobiDB-lite"/>
    </source>
</evidence>
<protein>
    <submittedName>
        <fullName evidence="2">Uncharacterized protein</fullName>
    </submittedName>
</protein>
<evidence type="ECO:0000313" key="2">
    <source>
        <dbReference type="EMBL" id="CAI6334170.1"/>
    </source>
</evidence>